<name>A0A2N7WJC3_9BURK</name>
<dbReference type="InterPro" id="IPR016047">
    <property type="entry name" value="M23ase_b-sheet_dom"/>
</dbReference>
<dbReference type="OrthoDB" id="9795421at2"/>
<dbReference type="GO" id="GO:0004222">
    <property type="term" value="F:metalloendopeptidase activity"/>
    <property type="evidence" value="ECO:0007669"/>
    <property type="project" value="TreeGrafter"/>
</dbReference>
<dbReference type="PANTHER" id="PTHR21666">
    <property type="entry name" value="PEPTIDASE-RELATED"/>
    <property type="match status" value="1"/>
</dbReference>
<dbReference type="EMBL" id="PNXY01000012">
    <property type="protein sequence ID" value="PMS29451.1"/>
    <property type="molecule type" value="Genomic_DNA"/>
</dbReference>
<dbReference type="PROSITE" id="PS51257">
    <property type="entry name" value="PROKAR_LIPOPROTEIN"/>
    <property type="match status" value="1"/>
</dbReference>
<dbReference type="CDD" id="cd00118">
    <property type="entry name" value="LysM"/>
    <property type="match status" value="1"/>
</dbReference>
<feature type="domain" description="LysM" evidence="2">
    <location>
        <begin position="69"/>
        <end position="113"/>
    </location>
</feature>
<dbReference type="Gene3D" id="2.70.70.10">
    <property type="entry name" value="Glucose Permease (Domain IIA)"/>
    <property type="match status" value="1"/>
</dbReference>
<dbReference type="SUPFAM" id="SSF51261">
    <property type="entry name" value="Duplicated hybrid motif"/>
    <property type="match status" value="1"/>
</dbReference>
<dbReference type="Gene3D" id="3.10.350.10">
    <property type="entry name" value="LysM domain"/>
    <property type="match status" value="1"/>
</dbReference>
<dbReference type="Pfam" id="PF01476">
    <property type="entry name" value="LysM"/>
    <property type="match status" value="1"/>
</dbReference>
<evidence type="ECO:0000313" key="3">
    <source>
        <dbReference type="EMBL" id="CAB3704997.1"/>
    </source>
</evidence>
<proteinExistence type="predicted"/>
<dbReference type="InterPro" id="IPR018392">
    <property type="entry name" value="LysM"/>
</dbReference>
<keyword evidence="5" id="KW-1185">Reference proteome</keyword>
<dbReference type="Proteomes" id="UP000235659">
    <property type="component" value="Unassembled WGS sequence"/>
</dbReference>
<evidence type="ECO:0000313" key="6">
    <source>
        <dbReference type="Proteomes" id="UP000494205"/>
    </source>
</evidence>
<dbReference type="SMART" id="SM00257">
    <property type="entry name" value="LysM"/>
    <property type="match status" value="1"/>
</dbReference>
<evidence type="ECO:0000313" key="4">
    <source>
        <dbReference type="EMBL" id="PMS29451.1"/>
    </source>
</evidence>
<organism evidence="3 6">
    <name type="scientific">Paraburkholderia rhynchosiae</name>
    <dbReference type="NCBI Taxonomy" id="487049"/>
    <lineage>
        <taxon>Bacteria</taxon>
        <taxon>Pseudomonadati</taxon>
        <taxon>Pseudomonadota</taxon>
        <taxon>Betaproteobacteria</taxon>
        <taxon>Burkholderiales</taxon>
        <taxon>Burkholderiaceae</taxon>
        <taxon>Paraburkholderia</taxon>
    </lineage>
</organism>
<dbReference type="CDD" id="cd12797">
    <property type="entry name" value="M23_peptidase"/>
    <property type="match status" value="1"/>
</dbReference>
<dbReference type="SUPFAM" id="SSF54106">
    <property type="entry name" value="LysM domain"/>
    <property type="match status" value="1"/>
</dbReference>
<dbReference type="Proteomes" id="UP000494205">
    <property type="component" value="Unassembled WGS sequence"/>
</dbReference>
<dbReference type="AlphaFoldDB" id="A0A2N7WJC3"/>
<accession>A0A2N7WJC3</accession>
<feature type="signal peptide" evidence="1">
    <location>
        <begin position="1"/>
        <end position="26"/>
    </location>
</feature>
<reference evidence="3 6" key="2">
    <citation type="submission" date="2020-04" db="EMBL/GenBank/DDBJ databases">
        <authorList>
            <person name="De Canck E."/>
        </authorList>
    </citation>
    <scope>NUCLEOTIDE SEQUENCE [LARGE SCALE GENOMIC DNA]</scope>
    <source>
        <strain evidence="3 6">LMG 27174</strain>
    </source>
</reference>
<dbReference type="InterPro" id="IPR011055">
    <property type="entry name" value="Dup_hybrid_motif"/>
</dbReference>
<keyword evidence="1" id="KW-0732">Signal</keyword>
<dbReference type="RefSeq" id="WP_102633456.1">
    <property type="nucleotide sequence ID" value="NZ_CADIJZ010000014.1"/>
</dbReference>
<evidence type="ECO:0000256" key="1">
    <source>
        <dbReference type="SAM" id="SignalP"/>
    </source>
</evidence>
<dbReference type="PROSITE" id="PS51782">
    <property type="entry name" value="LYSM"/>
    <property type="match status" value="1"/>
</dbReference>
<gene>
    <name evidence="4" type="ORF">C0Z16_17865</name>
    <name evidence="3" type="ORF">LMG27174_03885</name>
</gene>
<dbReference type="EMBL" id="CADIJZ010000014">
    <property type="protein sequence ID" value="CAB3704997.1"/>
    <property type="molecule type" value="Genomic_DNA"/>
</dbReference>
<reference evidence="4 5" key="1">
    <citation type="submission" date="2018-01" db="EMBL/GenBank/DDBJ databases">
        <title>Whole genome analyses suggest that Burkholderia sensu lato contains two further novel genera in the rhizoxinica-symbiotica group Mycetohabitans gen. nov., and Trinickia gen. nov.: implications for the evolution of diazotrophy and nodulation in the Burkholderiaceae.</title>
        <authorList>
            <person name="Estrada-de los Santos P."/>
            <person name="Palmer M."/>
            <person name="Chavez-Ramirez B."/>
            <person name="Beukes C."/>
            <person name="Steenkamp E.T."/>
            <person name="Hirsch A.M."/>
            <person name="Manyaka P."/>
            <person name="Maluk M."/>
            <person name="Lafos M."/>
            <person name="Crook M."/>
            <person name="Gross E."/>
            <person name="Simon M.F."/>
            <person name="Bueno dos Reis Junior F."/>
            <person name="Poole P.S."/>
            <person name="Venter S.N."/>
            <person name="James E.K."/>
        </authorList>
    </citation>
    <scope>NUCLEOTIDE SEQUENCE [LARGE SCALE GENOMIC DNA]</scope>
    <source>
        <strain evidence="4 5">WSM 3937</strain>
    </source>
</reference>
<protein>
    <submittedName>
        <fullName evidence="4">Peptidase M23</fullName>
    </submittedName>
</protein>
<evidence type="ECO:0000313" key="5">
    <source>
        <dbReference type="Proteomes" id="UP000235659"/>
    </source>
</evidence>
<feature type="chain" id="PRO_5044384363" evidence="1">
    <location>
        <begin position="27"/>
        <end position="270"/>
    </location>
</feature>
<dbReference type="InterPro" id="IPR036779">
    <property type="entry name" value="LysM_dom_sf"/>
</dbReference>
<sequence>MKICLRRCAKPAVPVLLALSLAGALSGCSLFSPSGPLPESRNDLPPDSLSAWTAGSMLATPSEPAVPAGFYRVNPHDTLTAIARGFGRDASAIAQWNHLPADGALRAGQMLRVAPPVTVASGPAISTAGAATGGDKRADAALGSSGIAKARLAWPVDGALRGPFVAGKTKGITIAARAGEQVKAAASGRVVYAGSGITAYGRLIIIKHDSHLLTAYGNNRALLVKEGAAVKKGQAIAEASADAAGDAYARFEVRDDGKPVDPLTYLPKRH</sequence>
<dbReference type="PANTHER" id="PTHR21666:SF270">
    <property type="entry name" value="MUREIN HYDROLASE ACTIVATOR ENVC"/>
    <property type="match status" value="1"/>
</dbReference>
<evidence type="ECO:0000259" key="2">
    <source>
        <dbReference type="PROSITE" id="PS51782"/>
    </source>
</evidence>
<dbReference type="InterPro" id="IPR050570">
    <property type="entry name" value="Cell_wall_metabolism_enzyme"/>
</dbReference>
<dbReference type="Pfam" id="PF01551">
    <property type="entry name" value="Peptidase_M23"/>
    <property type="match status" value="1"/>
</dbReference>